<name>A0A1W2F6B5_9SPHI</name>
<dbReference type="PANTHER" id="PTHR41368">
    <property type="entry name" value="PROTEIN YGHO"/>
    <property type="match status" value="1"/>
</dbReference>
<reference evidence="1 2" key="1">
    <citation type="submission" date="2017-04" db="EMBL/GenBank/DDBJ databases">
        <authorList>
            <person name="Afonso C.L."/>
            <person name="Miller P.J."/>
            <person name="Scott M.A."/>
            <person name="Spackman E."/>
            <person name="Goraichik I."/>
            <person name="Dimitrov K.M."/>
            <person name="Suarez D.L."/>
            <person name="Swayne D.E."/>
        </authorList>
    </citation>
    <scope>NUCLEOTIDE SEQUENCE [LARGE SCALE GENOMIC DNA]</scope>
    <source>
        <strain evidence="1 2">DSM 19625</strain>
    </source>
</reference>
<evidence type="ECO:0000313" key="1">
    <source>
        <dbReference type="EMBL" id="SMD17424.1"/>
    </source>
</evidence>
<evidence type="ECO:0000313" key="2">
    <source>
        <dbReference type="Proteomes" id="UP000192678"/>
    </source>
</evidence>
<protein>
    <recommendedName>
        <fullName evidence="3">N-acetyltransferase domain-containing protein</fullName>
    </recommendedName>
</protein>
<gene>
    <name evidence="1" type="ORF">SAMN04488101_12319</name>
</gene>
<proteinExistence type="predicted"/>
<accession>A0A1W2F6B5</accession>
<keyword evidence="2" id="KW-1185">Reference proteome</keyword>
<dbReference type="SUPFAM" id="SSF55729">
    <property type="entry name" value="Acyl-CoA N-acyltransferases (Nat)"/>
    <property type="match status" value="1"/>
</dbReference>
<sequence length="382" mass="44439">MLFILIPLGEMQITTVSGKRSRKDFLATARFIYKDDKNWICPLDQDIENIFDPEKNPFHQHGKCIRWVLQDDNGNNIGRIAAFINDKKAYQYEQPTGGIGFFECVNNQEAAFLLFDTAKSWLQENGMKAMDGPINFGENDSFWGLLVEGFTPPSYGMNYHHPYYHAFFTDYGFKTEYEQITNHLAVRNPFPERFTKIANWVANKPGYTFEHFSKKNAAKYVADLMEIYNDAWKNFDNFVPIKKETLEESFHKMQTIMDEKLIWFAYINGEPASFVVIIPDANQMIKGFNGKLGLIEKLKFVYRRWVGVSRMRAIVMGTKAAYQKHGLESALFIKLKEYVLPMNQYDELELSWVGDFNDKMLSIHQATGATFGKRHLTMRKIF</sequence>
<dbReference type="PANTHER" id="PTHR41368:SF1">
    <property type="entry name" value="PROTEIN YGHO"/>
    <property type="match status" value="1"/>
</dbReference>
<evidence type="ECO:0008006" key="3">
    <source>
        <dbReference type="Google" id="ProtNLM"/>
    </source>
</evidence>
<dbReference type="Proteomes" id="UP000192678">
    <property type="component" value="Unassembled WGS sequence"/>
</dbReference>
<dbReference type="AlphaFoldDB" id="A0A1W2F6B5"/>
<dbReference type="EMBL" id="FWYB01000023">
    <property type="protein sequence ID" value="SMD17424.1"/>
    <property type="molecule type" value="Genomic_DNA"/>
</dbReference>
<dbReference type="InterPro" id="IPR016181">
    <property type="entry name" value="Acyl_CoA_acyltransferase"/>
</dbReference>
<dbReference type="InterPro" id="IPR039968">
    <property type="entry name" value="BcerS-like"/>
</dbReference>
<organism evidence="1 2">
    <name type="scientific">Pedobacter nyackensis</name>
    <dbReference type="NCBI Taxonomy" id="475255"/>
    <lineage>
        <taxon>Bacteria</taxon>
        <taxon>Pseudomonadati</taxon>
        <taxon>Bacteroidota</taxon>
        <taxon>Sphingobacteriia</taxon>
        <taxon>Sphingobacteriales</taxon>
        <taxon>Sphingobacteriaceae</taxon>
        <taxon>Pedobacter</taxon>
    </lineage>
</organism>
<dbReference type="Gene3D" id="3.40.630.30">
    <property type="match status" value="1"/>
</dbReference>
<dbReference type="STRING" id="475255.SAMN04488101_12319"/>